<evidence type="ECO:0000313" key="2">
    <source>
        <dbReference type="Proteomes" id="UP000245119"/>
    </source>
</evidence>
<accession>A0A2T7Q1H2</accession>
<evidence type="ECO:0000313" key="1">
    <source>
        <dbReference type="EMBL" id="PVD39532.1"/>
    </source>
</evidence>
<organism evidence="1 2">
    <name type="scientific">Pomacea canaliculata</name>
    <name type="common">Golden apple snail</name>
    <dbReference type="NCBI Taxonomy" id="400727"/>
    <lineage>
        <taxon>Eukaryota</taxon>
        <taxon>Metazoa</taxon>
        <taxon>Spiralia</taxon>
        <taxon>Lophotrochozoa</taxon>
        <taxon>Mollusca</taxon>
        <taxon>Gastropoda</taxon>
        <taxon>Caenogastropoda</taxon>
        <taxon>Architaenioglossa</taxon>
        <taxon>Ampullarioidea</taxon>
        <taxon>Ampullariidae</taxon>
        <taxon>Pomacea</taxon>
    </lineage>
</organism>
<sequence>MIDKFLYCDSHFKREFRKSGTRRVVQPAHSQVSPGVDVTGTWGGLSETMGGSSPLVVALRNIIGFSHVIIDSLKHQTPVAVSGRLHTRHTLDNELRGQGEELCLHLEEAATRKRTESSVEERTHRAKRMTRRSPIPQGGAYILVHQSLRDTVHGDDFTT</sequence>
<name>A0A2T7Q1H2_POMCA</name>
<gene>
    <name evidence="1" type="ORF">C0Q70_02166</name>
</gene>
<dbReference type="Proteomes" id="UP000245119">
    <property type="component" value="Linkage Group LG1"/>
</dbReference>
<protein>
    <submittedName>
        <fullName evidence="1">Uncharacterized protein</fullName>
    </submittedName>
</protein>
<reference evidence="1 2" key="1">
    <citation type="submission" date="2018-04" db="EMBL/GenBank/DDBJ databases">
        <title>The genome of golden apple snail Pomacea canaliculata provides insight into stress tolerance and invasive adaptation.</title>
        <authorList>
            <person name="Liu C."/>
            <person name="Liu B."/>
            <person name="Ren Y."/>
            <person name="Zhang Y."/>
            <person name="Wang H."/>
            <person name="Li S."/>
            <person name="Jiang F."/>
            <person name="Yin L."/>
            <person name="Zhang G."/>
            <person name="Qian W."/>
            <person name="Fan W."/>
        </authorList>
    </citation>
    <scope>NUCLEOTIDE SEQUENCE [LARGE SCALE GENOMIC DNA]</scope>
    <source>
        <strain evidence="1">SZHN2017</strain>
        <tissue evidence="1">Muscle</tissue>
    </source>
</reference>
<dbReference type="EMBL" id="PZQS01000001">
    <property type="protein sequence ID" value="PVD39532.1"/>
    <property type="molecule type" value="Genomic_DNA"/>
</dbReference>
<comment type="caution">
    <text evidence="1">The sequence shown here is derived from an EMBL/GenBank/DDBJ whole genome shotgun (WGS) entry which is preliminary data.</text>
</comment>
<proteinExistence type="predicted"/>
<keyword evidence="2" id="KW-1185">Reference proteome</keyword>
<dbReference type="AlphaFoldDB" id="A0A2T7Q1H2"/>